<sequence>MDIQVDADGHLHAGGLKLKCRLGRAGLSQDKREGDGATPIGAWPLRVVLYRPDRVSRPDTALAVRAIDADDGWCDDPTHADYNRPVRLPHPGSCEKMWRDDHLYDVVVVLGHNDSPPLPGLGSAIFLHVADPDGKPTQGCVALALGDLLELLKSCRPGDRLVVVAPPEQG</sequence>
<keyword evidence="4" id="KW-1185">Reference proteome</keyword>
<dbReference type="EMBL" id="JAGTUF010000013">
    <property type="protein sequence ID" value="MBR9972758.1"/>
    <property type="molecule type" value="Genomic_DNA"/>
</dbReference>
<proteinExistence type="predicted"/>
<dbReference type="Pfam" id="PF03734">
    <property type="entry name" value="YkuD"/>
    <property type="match status" value="1"/>
</dbReference>
<dbReference type="PROSITE" id="PS52029">
    <property type="entry name" value="LD_TPASE"/>
    <property type="match status" value="1"/>
</dbReference>
<keyword evidence="1" id="KW-0573">Peptidoglycan synthesis</keyword>
<dbReference type="Proteomes" id="UP000680714">
    <property type="component" value="Unassembled WGS sequence"/>
</dbReference>
<evidence type="ECO:0000259" key="2">
    <source>
        <dbReference type="PROSITE" id="PS52029"/>
    </source>
</evidence>
<evidence type="ECO:0000256" key="1">
    <source>
        <dbReference type="PROSITE-ProRule" id="PRU01373"/>
    </source>
</evidence>
<evidence type="ECO:0000313" key="4">
    <source>
        <dbReference type="Proteomes" id="UP000680714"/>
    </source>
</evidence>
<feature type="active site" description="Proton donor/acceptor" evidence="1">
    <location>
        <position position="128"/>
    </location>
</feature>
<dbReference type="RefSeq" id="WP_211549831.1">
    <property type="nucleotide sequence ID" value="NZ_JAGTUF010000013.1"/>
</dbReference>
<protein>
    <submittedName>
        <fullName evidence="3">L,D-transpeptidase family protein</fullName>
    </submittedName>
</protein>
<dbReference type="PANTHER" id="PTHR38589">
    <property type="entry name" value="BLR0621 PROTEIN"/>
    <property type="match status" value="1"/>
</dbReference>
<feature type="domain" description="L,D-TPase catalytic" evidence="2">
    <location>
        <begin position="1"/>
        <end position="164"/>
    </location>
</feature>
<evidence type="ECO:0000313" key="3">
    <source>
        <dbReference type="EMBL" id="MBR9972758.1"/>
    </source>
</evidence>
<comment type="caution">
    <text evidence="3">The sequence shown here is derived from an EMBL/GenBank/DDBJ whole genome shotgun (WGS) entry which is preliminary data.</text>
</comment>
<reference evidence="3 4" key="1">
    <citation type="submission" date="2021-04" db="EMBL/GenBank/DDBJ databases">
        <title>Magnetospirillum sulfuroxidans sp. nov., a facultative chemolithoautotrophic sulfur-oxidizing alphaproteobacterium isolated from freshwater sediment and proposals for Paramagetospirillum gen. nov., and Magnetospirillaceae fam. nov.</title>
        <authorList>
            <person name="Koziaeva V."/>
            <person name="Geelhoed J.S."/>
            <person name="Sorokin D.Y."/>
            <person name="Grouzdev D.S."/>
        </authorList>
    </citation>
    <scope>NUCLEOTIDE SEQUENCE [LARGE SCALE GENOMIC DNA]</scope>
    <source>
        <strain evidence="3 4">J10</strain>
    </source>
</reference>
<comment type="pathway">
    <text evidence="1">Cell wall biogenesis; peptidoglycan biosynthesis.</text>
</comment>
<dbReference type="PANTHER" id="PTHR38589:SF1">
    <property type="entry name" value="BLR0621 PROTEIN"/>
    <property type="match status" value="1"/>
</dbReference>
<keyword evidence="1" id="KW-0133">Cell shape</keyword>
<organism evidence="3 4">
    <name type="scientific">Magnetospirillum sulfuroxidans</name>
    <dbReference type="NCBI Taxonomy" id="611300"/>
    <lineage>
        <taxon>Bacteria</taxon>
        <taxon>Pseudomonadati</taxon>
        <taxon>Pseudomonadota</taxon>
        <taxon>Alphaproteobacteria</taxon>
        <taxon>Rhodospirillales</taxon>
        <taxon>Rhodospirillaceae</taxon>
        <taxon>Magnetospirillum</taxon>
    </lineage>
</organism>
<feature type="active site" description="Nucleophile" evidence="1">
    <location>
        <position position="140"/>
    </location>
</feature>
<name>A0ABS5IG79_9PROT</name>
<dbReference type="InterPro" id="IPR005490">
    <property type="entry name" value="LD_TPept_cat_dom"/>
</dbReference>
<gene>
    <name evidence="3" type="ORF">KEC16_13620</name>
</gene>
<accession>A0ABS5IG79</accession>
<keyword evidence="1" id="KW-0961">Cell wall biogenesis/degradation</keyword>